<dbReference type="KEGG" id="cof:FOZ74_15440"/>
<dbReference type="PANTHER" id="PTHR37483:SF1">
    <property type="entry name" value="UPF0125 PROTEIN RATB"/>
    <property type="match status" value="1"/>
</dbReference>
<dbReference type="InterPro" id="IPR016155">
    <property type="entry name" value="Mopterin_synth/thiamin_S_b"/>
</dbReference>
<evidence type="ECO:0000313" key="3">
    <source>
        <dbReference type="EMBL" id="QEA14311.1"/>
    </source>
</evidence>
<dbReference type="OrthoDB" id="9796575at2"/>
<comment type="similarity">
    <text evidence="1 2">Belongs to the UPF0125 (RnfH) family.</text>
</comment>
<evidence type="ECO:0000256" key="1">
    <source>
        <dbReference type="ARBA" id="ARBA00010645"/>
    </source>
</evidence>
<dbReference type="InterPro" id="IPR005346">
    <property type="entry name" value="RnfH"/>
</dbReference>
<dbReference type="Gene3D" id="3.10.20.280">
    <property type="entry name" value="RnfH-like"/>
    <property type="match status" value="1"/>
</dbReference>
<dbReference type="Pfam" id="PF03658">
    <property type="entry name" value="Ub-RnfH"/>
    <property type="match status" value="1"/>
</dbReference>
<dbReference type="PANTHER" id="PTHR37483">
    <property type="entry name" value="UPF0125 PROTEIN RATB"/>
    <property type="match status" value="1"/>
</dbReference>
<evidence type="ECO:0000256" key="2">
    <source>
        <dbReference type="HAMAP-Rule" id="MF_00460"/>
    </source>
</evidence>
<dbReference type="EMBL" id="CP042344">
    <property type="protein sequence ID" value="QEA14311.1"/>
    <property type="molecule type" value="Genomic_DNA"/>
</dbReference>
<name>A0A5B8RXQ9_9BURK</name>
<dbReference type="HAMAP" id="MF_00460">
    <property type="entry name" value="UPF0125_RnfH"/>
    <property type="match status" value="1"/>
</dbReference>
<dbReference type="Proteomes" id="UP000321199">
    <property type="component" value="Chromosome"/>
</dbReference>
<dbReference type="SUPFAM" id="SSF54285">
    <property type="entry name" value="MoaD/ThiS"/>
    <property type="match status" value="1"/>
</dbReference>
<dbReference type="InterPro" id="IPR037021">
    <property type="entry name" value="RnfH_sf"/>
</dbReference>
<proteinExistence type="inferred from homology"/>
<organism evidence="3 4">
    <name type="scientific">Comamonas flocculans</name>
    <dbReference type="NCBI Taxonomy" id="2597701"/>
    <lineage>
        <taxon>Bacteria</taxon>
        <taxon>Pseudomonadati</taxon>
        <taxon>Pseudomonadota</taxon>
        <taxon>Betaproteobacteria</taxon>
        <taxon>Burkholderiales</taxon>
        <taxon>Comamonadaceae</taxon>
        <taxon>Comamonas</taxon>
    </lineage>
</organism>
<dbReference type="RefSeq" id="WP_146913938.1">
    <property type="nucleotide sequence ID" value="NZ_CP042344.1"/>
</dbReference>
<keyword evidence="4" id="KW-1185">Reference proteome</keyword>
<gene>
    <name evidence="3" type="ORF">FOZ74_15440</name>
</gene>
<sequence>MAEATIRVVVVTSAAPRQTQTWTLDLPTGATLAEALRACGLQPTDPDYAAGVWGRAQPLDMPLREGDRIDWCRPLRVDPKVARRERFARQGARAAGLFAQRR</sequence>
<dbReference type="AlphaFoldDB" id="A0A5B8RXQ9"/>
<reference evidence="3 4" key="1">
    <citation type="submission" date="2019-07" db="EMBL/GenBank/DDBJ databases">
        <title>Complete genome sequence of Comamonas sp. NLF 7-7 isolated from livestock.</title>
        <authorList>
            <person name="Kim D.H."/>
            <person name="Kim J.G."/>
        </authorList>
    </citation>
    <scope>NUCLEOTIDE SEQUENCE [LARGE SCALE GENOMIC DNA]</scope>
    <source>
        <strain evidence="3 4">NLF 7-7</strain>
    </source>
</reference>
<accession>A0A5B8RXQ9</accession>
<protein>
    <recommendedName>
        <fullName evidence="2">UPF0125 protein FOZ74_15440</fullName>
    </recommendedName>
</protein>
<evidence type="ECO:0000313" key="4">
    <source>
        <dbReference type="Proteomes" id="UP000321199"/>
    </source>
</evidence>